<organism evidence="2 3">
    <name type="scientific">Allocoleopsis franciscana PCC 7113</name>
    <dbReference type="NCBI Taxonomy" id="1173027"/>
    <lineage>
        <taxon>Bacteria</taxon>
        <taxon>Bacillati</taxon>
        <taxon>Cyanobacteriota</taxon>
        <taxon>Cyanophyceae</taxon>
        <taxon>Coleofasciculales</taxon>
        <taxon>Coleofasciculaceae</taxon>
        <taxon>Allocoleopsis</taxon>
        <taxon>Allocoleopsis franciscana</taxon>
    </lineage>
</organism>
<dbReference type="CDD" id="cd00761">
    <property type="entry name" value="Glyco_tranf_GTA_type"/>
    <property type="match status" value="1"/>
</dbReference>
<dbReference type="SUPFAM" id="SSF53448">
    <property type="entry name" value="Nucleotide-diphospho-sugar transferases"/>
    <property type="match status" value="1"/>
</dbReference>
<keyword evidence="2" id="KW-0808">Transferase</keyword>
<dbReference type="GO" id="GO:0016740">
    <property type="term" value="F:transferase activity"/>
    <property type="evidence" value="ECO:0007669"/>
    <property type="project" value="UniProtKB-KW"/>
</dbReference>
<dbReference type="PANTHER" id="PTHR43685">
    <property type="entry name" value="GLYCOSYLTRANSFERASE"/>
    <property type="match status" value="1"/>
</dbReference>
<dbReference type="InterPro" id="IPR019290">
    <property type="entry name" value="GlycosylTrfase-like_prok"/>
</dbReference>
<dbReference type="Pfam" id="PF10111">
    <property type="entry name" value="Glyco_tranf_2_2"/>
    <property type="match status" value="1"/>
</dbReference>
<evidence type="ECO:0000313" key="3">
    <source>
        <dbReference type="Proteomes" id="UP000010471"/>
    </source>
</evidence>
<evidence type="ECO:0000259" key="1">
    <source>
        <dbReference type="Pfam" id="PF10111"/>
    </source>
</evidence>
<gene>
    <name evidence="2" type="ORF">Mic7113_4131</name>
</gene>
<dbReference type="OrthoDB" id="9812327at2"/>
<dbReference type="PATRIC" id="fig|1173027.3.peg.4562"/>
<keyword evidence="3" id="KW-1185">Reference proteome</keyword>
<dbReference type="EMBL" id="CP003630">
    <property type="protein sequence ID" value="AFZ19833.1"/>
    <property type="molecule type" value="Genomic_DNA"/>
</dbReference>
<sequence>MPTISVIIPTYNAERSILETIESVRKQTFSNFELIVIDDGSTDRTLELLSSVVDERIKVFPYENAGGPIARNRGISRTTGEFLTFLDHDDLWTPDKLELQLAALQQHPDAGVAYSWTYYLQENGESFHAGEPLFFEGNVYSQLLVKNFLDSGSNPLIRRSIIEEIGGFDPEFPYCADWEFYLRLAEHCKFIVVPKHQIFYRQSSGSMSSKIESMEDFNVQACEKLFESVPPELQYLKQQSLAHIYQELAHLCLVRISDAGGAKQASQKLQKAIRLYPRILLNKKTLTLAIKLLLIRVLSPKIASHLLQLSSKNRASRIQYSNSERVLQ</sequence>
<dbReference type="eggNOG" id="COG1216">
    <property type="taxonomic scope" value="Bacteria"/>
</dbReference>
<dbReference type="HOGENOM" id="CLU_025996_0_0_3"/>
<feature type="domain" description="Glycosyltransferase 2-like prokaryotic type" evidence="1">
    <location>
        <begin position="5"/>
        <end position="246"/>
    </location>
</feature>
<accession>K9WI14</accession>
<protein>
    <submittedName>
        <fullName evidence="2">Putative glycosyltransferase</fullName>
    </submittedName>
</protein>
<name>K9WI14_9CYAN</name>
<dbReference type="RefSeq" id="WP_015183969.1">
    <property type="nucleotide sequence ID" value="NC_019738.1"/>
</dbReference>
<dbReference type="PANTHER" id="PTHR43685:SF2">
    <property type="entry name" value="GLYCOSYLTRANSFERASE 2-LIKE DOMAIN-CONTAINING PROTEIN"/>
    <property type="match status" value="1"/>
</dbReference>
<dbReference type="InterPro" id="IPR029044">
    <property type="entry name" value="Nucleotide-diphossugar_trans"/>
</dbReference>
<proteinExistence type="predicted"/>
<dbReference type="Proteomes" id="UP000010471">
    <property type="component" value="Chromosome"/>
</dbReference>
<reference evidence="2 3" key="1">
    <citation type="submission" date="2012-06" db="EMBL/GenBank/DDBJ databases">
        <title>Finished chromosome of genome of Microcoleus sp. PCC 7113.</title>
        <authorList>
            <consortium name="US DOE Joint Genome Institute"/>
            <person name="Gugger M."/>
            <person name="Coursin T."/>
            <person name="Rippka R."/>
            <person name="Tandeau De Marsac N."/>
            <person name="Huntemann M."/>
            <person name="Wei C.-L."/>
            <person name="Han J."/>
            <person name="Detter J.C."/>
            <person name="Han C."/>
            <person name="Tapia R."/>
            <person name="Chen A."/>
            <person name="Kyrpides N."/>
            <person name="Mavromatis K."/>
            <person name="Markowitz V."/>
            <person name="Szeto E."/>
            <person name="Ivanova N."/>
            <person name="Pagani I."/>
            <person name="Pati A."/>
            <person name="Goodwin L."/>
            <person name="Nordberg H.P."/>
            <person name="Cantor M.N."/>
            <person name="Hua S.X."/>
            <person name="Woyke T."/>
            <person name="Kerfeld C.A."/>
        </authorList>
    </citation>
    <scope>NUCLEOTIDE SEQUENCE [LARGE SCALE GENOMIC DNA]</scope>
    <source>
        <strain evidence="2 3">PCC 7113</strain>
    </source>
</reference>
<dbReference type="STRING" id="1173027.Mic7113_4131"/>
<dbReference type="KEGG" id="mic:Mic7113_4131"/>
<dbReference type="InterPro" id="IPR050834">
    <property type="entry name" value="Glycosyltransf_2"/>
</dbReference>
<evidence type="ECO:0000313" key="2">
    <source>
        <dbReference type="EMBL" id="AFZ19833.1"/>
    </source>
</evidence>
<dbReference type="Gene3D" id="3.90.550.10">
    <property type="entry name" value="Spore Coat Polysaccharide Biosynthesis Protein SpsA, Chain A"/>
    <property type="match status" value="1"/>
</dbReference>
<dbReference type="AlphaFoldDB" id="K9WI14"/>